<evidence type="ECO:0000313" key="2">
    <source>
        <dbReference type="Proteomes" id="UP001597282"/>
    </source>
</evidence>
<dbReference type="EMBL" id="JBHTNU010000003">
    <property type="protein sequence ID" value="MFD1426248.1"/>
    <property type="molecule type" value="Genomic_DNA"/>
</dbReference>
<organism evidence="1 2">
    <name type="scientific">Kroppenstedtia sanguinis</name>
    <dbReference type="NCBI Taxonomy" id="1380684"/>
    <lineage>
        <taxon>Bacteria</taxon>
        <taxon>Bacillati</taxon>
        <taxon>Bacillota</taxon>
        <taxon>Bacilli</taxon>
        <taxon>Bacillales</taxon>
        <taxon>Thermoactinomycetaceae</taxon>
        <taxon>Kroppenstedtia</taxon>
    </lineage>
</organism>
<name>A0ABW4C8L3_9BACL</name>
<dbReference type="RefSeq" id="WP_380163245.1">
    <property type="nucleotide sequence ID" value="NZ_JBHTNU010000003.1"/>
</dbReference>
<gene>
    <name evidence="1" type="ORF">ACFQ4Y_04780</name>
</gene>
<accession>A0ABW4C8L3</accession>
<protein>
    <submittedName>
        <fullName evidence="1">Uncharacterized protein</fullName>
    </submittedName>
</protein>
<comment type="caution">
    <text evidence="1">The sequence shown here is derived from an EMBL/GenBank/DDBJ whole genome shotgun (WGS) entry which is preliminary data.</text>
</comment>
<evidence type="ECO:0000313" key="1">
    <source>
        <dbReference type="EMBL" id="MFD1426248.1"/>
    </source>
</evidence>
<reference evidence="2" key="1">
    <citation type="journal article" date="2019" name="Int. J. Syst. Evol. Microbiol.">
        <title>The Global Catalogue of Microorganisms (GCM) 10K type strain sequencing project: providing services to taxonomists for standard genome sequencing and annotation.</title>
        <authorList>
            <consortium name="The Broad Institute Genomics Platform"/>
            <consortium name="The Broad Institute Genome Sequencing Center for Infectious Disease"/>
            <person name="Wu L."/>
            <person name="Ma J."/>
        </authorList>
    </citation>
    <scope>NUCLEOTIDE SEQUENCE [LARGE SCALE GENOMIC DNA]</scope>
    <source>
        <strain evidence="2">S1</strain>
    </source>
</reference>
<keyword evidence="2" id="KW-1185">Reference proteome</keyword>
<sequence length="146" mass="16537">MKQDTLLFDLLQSLYGLQEHTQLAQAYEFQNSAKFSTYHLLKYWIAVAIGQWKGFLHSEKQPPTCAGLPSVDQSTLAKKAREVPFDMMQKILHTLIRRFGRNVRRTLSLPLPIEALDSTTVMVGKGRLPWAHFQGSQAGVRSYTSG</sequence>
<proteinExistence type="predicted"/>
<dbReference type="Proteomes" id="UP001597282">
    <property type="component" value="Unassembled WGS sequence"/>
</dbReference>